<evidence type="ECO:0000313" key="3">
    <source>
        <dbReference type="Proteomes" id="UP000095709"/>
    </source>
</evidence>
<sequence>MSDIKERLDKVRALIQEPEFLESKGLSNEVNIRIFCYEPENEMVVRHFVNQLETDQSLDCHLIVCNLYKTFLSICDDMDITDAIPDMEEADGSAYLLEQLNSAIGNGEFIDKIQYEPHEPGDVLMLTGVGEVFPFMRIHTLLEALQPYFSDVPILVMYPGEFDGRHVKLFNRLTPNDYYRAFNVID</sequence>
<dbReference type="Proteomes" id="UP000095709">
    <property type="component" value="Unassembled WGS sequence"/>
</dbReference>
<reference evidence="1 3" key="1">
    <citation type="submission" date="2015-09" db="EMBL/GenBank/DDBJ databases">
        <authorList>
            <consortium name="Pathogen Informatics"/>
        </authorList>
    </citation>
    <scope>NUCLEOTIDE SEQUENCE [LARGE SCALE GENOMIC DNA]</scope>
    <source>
        <strain evidence="1 3">2789STDY5834885</strain>
    </source>
</reference>
<gene>
    <name evidence="1" type="ORF">ERS852498_03339</name>
    <name evidence="2" type="ORF">G5B05_14750</name>
</gene>
<proteinExistence type="predicted"/>
<reference evidence="2 4" key="2">
    <citation type="journal article" date="2020" name="Cell Host Microbe">
        <title>Functional and Genomic Variation between Human-Derived Isolates of Lachnospiraceae Reveals Inter- and Intra-Species Diversity.</title>
        <authorList>
            <person name="Sorbara M.T."/>
            <person name="Littmann E.R."/>
            <person name="Fontana E."/>
            <person name="Moody T.U."/>
            <person name="Kohout C.E."/>
            <person name="Gjonbalaj M."/>
            <person name="Eaton V."/>
            <person name="Seok R."/>
            <person name="Leiner I.M."/>
            <person name="Pamer E.G."/>
        </authorList>
    </citation>
    <scope>NUCLEOTIDE SEQUENCE [LARGE SCALE GENOMIC DNA]</scope>
    <source>
        <strain evidence="2 4">MSK.14.54</strain>
    </source>
</reference>
<evidence type="ECO:0000313" key="2">
    <source>
        <dbReference type="EMBL" id="NSE17618.1"/>
    </source>
</evidence>
<dbReference type="AlphaFoldDB" id="A0A174SMP9"/>
<evidence type="ECO:0000313" key="4">
    <source>
        <dbReference type="Proteomes" id="UP000768180"/>
    </source>
</evidence>
<reference evidence="2" key="3">
    <citation type="submission" date="2020-02" db="EMBL/GenBank/DDBJ databases">
        <authorList>
            <person name="Littmann E."/>
            <person name="Sorbara M."/>
        </authorList>
    </citation>
    <scope>NUCLEOTIDE SEQUENCE</scope>
    <source>
        <strain evidence="2">MSK.14.54</strain>
    </source>
</reference>
<accession>A0A174SMP9</accession>
<organism evidence="1 3">
    <name type="scientific">Fusicatenibacter saccharivorans</name>
    <dbReference type="NCBI Taxonomy" id="1150298"/>
    <lineage>
        <taxon>Bacteria</taxon>
        <taxon>Bacillati</taxon>
        <taxon>Bacillota</taxon>
        <taxon>Clostridia</taxon>
        <taxon>Lachnospirales</taxon>
        <taxon>Lachnospiraceae</taxon>
        <taxon>Fusicatenibacter</taxon>
    </lineage>
</organism>
<dbReference type="EMBL" id="JAAITQ010000039">
    <property type="protein sequence ID" value="NSE17618.1"/>
    <property type="molecule type" value="Genomic_DNA"/>
</dbReference>
<evidence type="ECO:0000313" key="1">
    <source>
        <dbReference type="EMBL" id="CUP99044.1"/>
    </source>
</evidence>
<name>A0A174SMP9_9FIRM</name>
<keyword evidence="4" id="KW-1185">Reference proteome</keyword>
<dbReference type="Proteomes" id="UP000768180">
    <property type="component" value="Unassembled WGS sequence"/>
</dbReference>
<dbReference type="RefSeq" id="WP_055268213.1">
    <property type="nucleotide sequence ID" value="NZ_CZAL01000028.1"/>
</dbReference>
<dbReference type="Pfam" id="PF08747">
    <property type="entry name" value="BrxB"/>
    <property type="match status" value="1"/>
</dbReference>
<dbReference type="InterPro" id="IPR014858">
    <property type="entry name" value="BrxB"/>
</dbReference>
<protein>
    <submittedName>
        <fullName evidence="2">DUF1788 domain-containing protein</fullName>
    </submittedName>
    <submittedName>
        <fullName evidence="1">Domain of uncharacterized function (DUF1788)</fullName>
    </submittedName>
</protein>
<dbReference type="EMBL" id="CZAL01000028">
    <property type="protein sequence ID" value="CUP99044.1"/>
    <property type="molecule type" value="Genomic_DNA"/>
</dbReference>